<dbReference type="AlphaFoldDB" id="A0ABD1S4Q5"/>
<evidence type="ECO:0000313" key="1">
    <source>
        <dbReference type="EMBL" id="KAL2495149.1"/>
    </source>
</evidence>
<accession>A0ABD1S4Q5</accession>
<dbReference type="Proteomes" id="UP001604277">
    <property type="component" value="Unassembled WGS sequence"/>
</dbReference>
<reference evidence="2" key="1">
    <citation type="submission" date="2024-07" db="EMBL/GenBank/DDBJ databases">
        <title>Two chromosome-level genome assemblies of Korean endemic species Abeliophyllum distichum and Forsythia ovata (Oleaceae).</title>
        <authorList>
            <person name="Jang H."/>
        </authorList>
    </citation>
    <scope>NUCLEOTIDE SEQUENCE [LARGE SCALE GENOMIC DNA]</scope>
</reference>
<organism evidence="1 2">
    <name type="scientific">Forsythia ovata</name>
    <dbReference type="NCBI Taxonomy" id="205694"/>
    <lineage>
        <taxon>Eukaryota</taxon>
        <taxon>Viridiplantae</taxon>
        <taxon>Streptophyta</taxon>
        <taxon>Embryophyta</taxon>
        <taxon>Tracheophyta</taxon>
        <taxon>Spermatophyta</taxon>
        <taxon>Magnoliopsida</taxon>
        <taxon>eudicotyledons</taxon>
        <taxon>Gunneridae</taxon>
        <taxon>Pentapetalae</taxon>
        <taxon>asterids</taxon>
        <taxon>lamiids</taxon>
        <taxon>Lamiales</taxon>
        <taxon>Oleaceae</taxon>
        <taxon>Forsythieae</taxon>
        <taxon>Forsythia</taxon>
    </lineage>
</organism>
<gene>
    <name evidence="1" type="ORF">Fot_38906</name>
</gene>
<name>A0ABD1S4Q5_9LAMI</name>
<evidence type="ECO:0000313" key="2">
    <source>
        <dbReference type="Proteomes" id="UP001604277"/>
    </source>
</evidence>
<protein>
    <submittedName>
        <fullName evidence="1">Uncharacterized protein</fullName>
    </submittedName>
</protein>
<dbReference type="EMBL" id="JBFOLJ010000011">
    <property type="protein sequence ID" value="KAL2495149.1"/>
    <property type="molecule type" value="Genomic_DNA"/>
</dbReference>
<keyword evidence="2" id="KW-1185">Reference proteome</keyword>
<proteinExistence type="predicted"/>
<sequence>MVEKTHESKKIIPPYMKALSGSMGPLWFVQGNGGVMEACRLQSIDIIDPSLAGPLWFVQGNYPLRCASFIGRINSVCHTFDFEVYALDGVQCDLAVGVQGRTNGLSQPPWEVAFRIRAGVLEALVIVTPFEVFDGMEVMAVLG</sequence>
<comment type="caution">
    <text evidence="1">The sequence shown here is derived from an EMBL/GenBank/DDBJ whole genome shotgun (WGS) entry which is preliminary data.</text>
</comment>